<dbReference type="GO" id="GO:0016020">
    <property type="term" value="C:membrane"/>
    <property type="evidence" value="ECO:0007669"/>
    <property type="project" value="InterPro"/>
</dbReference>
<evidence type="ECO:0000313" key="3">
    <source>
        <dbReference type="EMBL" id="OXE45814.1"/>
    </source>
</evidence>
<dbReference type="EMBL" id="NHMP01000007">
    <property type="protein sequence ID" value="OXE45814.1"/>
    <property type="molecule type" value="Genomic_DNA"/>
</dbReference>
<dbReference type="SMART" id="SM00900">
    <property type="entry name" value="FMN_bind"/>
    <property type="match status" value="1"/>
</dbReference>
<keyword evidence="1" id="KW-0732">Signal</keyword>
<dbReference type="RefSeq" id="WP_066592733.1">
    <property type="nucleotide sequence ID" value="NZ_CAJTBZ010000015.1"/>
</dbReference>
<name>A0A227KEL2_9BURK</name>
<dbReference type="Proteomes" id="UP000214610">
    <property type="component" value="Unassembled WGS sequence"/>
</dbReference>
<dbReference type="Pfam" id="PF04205">
    <property type="entry name" value="FMN_bind"/>
    <property type="match status" value="1"/>
</dbReference>
<accession>A0A227KEL2</accession>
<sequence length="108" mass="11055">MKKLVLLLASVGLMTAAQAAYKDGTFEGEGEGNHGKITVAVTVKGGKVADVKVLKHTETDMIIQAPIDNLIPEIVKNDGTKGLETIAGATNSSKGIIAAVNAALAKAQ</sequence>
<dbReference type="Gene3D" id="3.90.1010.20">
    <property type="match status" value="1"/>
</dbReference>
<evidence type="ECO:0000256" key="1">
    <source>
        <dbReference type="SAM" id="SignalP"/>
    </source>
</evidence>
<comment type="caution">
    <text evidence="3">The sequence shown here is derived from an EMBL/GenBank/DDBJ whole genome shotgun (WGS) entry which is preliminary data.</text>
</comment>
<gene>
    <name evidence="3" type="ORF">ADH67_10355</name>
</gene>
<feature type="signal peptide" evidence="1">
    <location>
        <begin position="1"/>
        <end position="19"/>
    </location>
</feature>
<dbReference type="GO" id="GO:0010181">
    <property type="term" value="F:FMN binding"/>
    <property type="evidence" value="ECO:0007669"/>
    <property type="project" value="InterPro"/>
</dbReference>
<protein>
    <submittedName>
        <fullName evidence="3">FMN-binding protein</fullName>
    </submittedName>
</protein>
<reference evidence="4" key="1">
    <citation type="submission" date="2017-05" db="EMBL/GenBank/DDBJ databases">
        <title>Improved OligoMM genomes.</title>
        <authorList>
            <person name="Garzetti D."/>
        </authorList>
    </citation>
    <scope>NUCLEOTIDE SEQUENCE [LARGE SCALE GENOMIC DNA]</scope>
    <source>
        <strain evidence="4">YL45</strain>
    </source>
</reference>
<keyword evidence="4" id="KW-1185">Reference proteome</keyword>
<feature type="chain" id="PRO_5011312519" evidence="1">
    <location>
        <begin position="20"/>
        <end position="108"/>
    </location>
</feature>
<dbReference type="InterPro" id="IPR007329">
    <property type="entry name" value="FMN-bd"/>
</dbReference>
<dbReference type="GeneID" id="78361412"/>
<proteinExistence type="predicted"/>
<evidence type="ECO:0000313" key="4">
    <source>
        <dbReference type="Proteomes" id="UP000214610"/>
    </source>
</evidence>
<feature type="domain" description="FMN-binding" evidence="2">
    <location>
        <begin position="32"/>
        <end position="107"/>
    </location>
</feature>
<evidence type="ECO:0000259" key="2">
    <source>
        <dbReference type="SMART" id="SM00900"/>
    </source>
</evidence>
<dbReference type="AlphaFoldDB" id="A0A227KEL2"/>
<organism evidence="3 4">
    <name type="scientific">Turicimonas muris</name>
    <dbReference type="NCBI Taxonomy" id="1796652"/>
    <lineage>
        <taxon>Bacteria</taxon>
        <taxon>Pseudomonadati</taxon>
        <taxon>Pseudomonadota</taxon>
        <taxon>Betaproteobacteria</taxon>
        <taxon>Burkholderiales</taxon>
        <taxon>Sutterellaceae</taxon>
        <taxon>Turicimonas</taxon>
    </lineage>
</organism>